<keyword evidence="5 6" id="KW-0560">Oxidoreductase</keyword>
<keyword evidence="3 6" id="KW-0285">Flavoprotein</keyword>
<feature type="domain" description="Acyl-CoA dehydrogenase/oxidase C-terminal" evidence="7">
    <location>
        <begin position="226"/>
        <end position="375"/>
    </location>
</feature>
<dbReference type="InterPro" id="IPR036250">
    <property type="entry name" value="AcylCo_DH-like_C"/>
</dbReference>
<name>A0ABU1F4G3_9RHOB</name>
<proteinExistence type="inferred from homology"/>
<evidence type="ECO:0000256" key="4">
    <source>
        <dbReference type="ARBA" id="ARBA00022827"/>
    </source>
</evidence>
<evidence type="ECO:0000256" key="1">
    <source>
        <dbReference type="ARBA" id="ARBA00001974"/>
    </source>
</evidence>
<dbReference type="InterPro" id="IPR006091">
    <property type="entry name" value="Acyl-CoA_Oxase/DH_mid-dom"/>
</dbReference>
<comment type="caution">
    <text evidence="10">The sequence shown here is derived from an EMBL/GenBank/DDBJ whole genome shotgun (WGS) entry which is preliminary data.</text>
</comment>
<protein>
    <submittedName>
        <fullName evidence="10">Acyl-CoA dehydrogenase family protein</fullName>
    </submittedName>
</protein>
<evidence type="ECO:0000256" key="5">
    <source>
        <dbReference type="ARBA" id="ARBA00023002"/>
    </source>
</evidence>
<dbReference type="Pfam" id="PF00441">
    <property type="entry name" value="Acyl-CoA_dh_1"/>
    <property type="match status" value="1"/>
</dbReference>
<dbReference type="InterPro" id="IPR037069">
    <property type="entry name" value="AcylCoA_DH/ox_N_sf"/>
</dbReference>
<dbReference type="InterPro" id="IPR046373">
    <property type="entry name" value="Acyl-CoA_Oxase/DH_mid-dom_sf"/>
</dbReference>
<sequence length="383" mass="41767">MIRPETPAEAALRAEVRAWLETAVPPHLAHTTFRPAPAEAMEWHRRLAEKGWIAPHWPKEHGGMGASPVEQVILWEEFARAGTPDIPSQGLNHIGPLLMASGTADQIARHLPPILSGDVIWCQGYSEPEAGSDLAGLQTRARIDGGDLVIDGRKIWTTWGHHADWMFALVRTSGKRRQGITFVMFPMDTPGITTRPITTIAGDAEFAEVFLDGVRVPLANVVGAVDEGWKVATALLDEERMHLGTPAQANRALVRLERLVARMPARAQRDWAGRLDQARDAVETVTAAYLDTAERFAAGTAVPNESSGLKILNTEAVHEILDLVQEAAGGMAARRGPLMQGDARLDLNEMFLQARRLPIYGGANEIQRTILATRIMGLNGGRA</sequence>
<evidence type="ECO:0000259" key="9">
    <source>
        <dbReference type="Pfam" id="PF02771"/>
    </source>
</evidence>
<dbReference type="PANTHER" id="PTHR43292">
    <property type="entry name" value="ACYL-COA DEHYDROGENASE"/>
    <property type="match status" value="1"/>
</dbReference>
<keyword evidence="4 6" id="KW-0274">FAD</keyword>
<feature type="domain" description="Acyl-CoA dehydrogenase/oxidase N-terminal" evidence="9">
    <location>
        <begin position="6"/>
        <end position="118"/>
    </location>
</feature>
<evidence type="ECO:0000313" key="11">
    <source>
        <dbReference type="Proteomes" id="UP001247754"/>
    </source>
</evidence>
<dbReference type="Gene3D" id="2.40.110.10">
    <property type="entry name" value="Butyryl-CoA Dehydrogenase, subunit A, domain 2"/>
    <property type="match status" value="1"/>
</dbReference>
<gene>
    <name evidence="10" type="ORF">RGD00_04015</name>
</gene>
<evidence type="ECO:0000259" key="8">
    <source>
        <dbReference type="Pfam" id="PF02770"/>
    </source>
</evidence>
<dbReference type="SUPFAM" id="SSF56645">
    <property type="entry name" value="Acyl-CoA dehydrogenase NM domain-like"/>
    <property type="match status" value="1"/>
</dbReference>
<feature type="domain" description="Acyl-CoA oxidase/dehydrogenase middle" evidence="8">
    <location>
        <begin position="122"/>
        <end position="212"/>
    </location>
</feature>
<dbReference type="PANTHER" id="PTHR43292:SF3">
    <property type="entry name" value="ACYL-COA DEHYDROGENASE FADE29"/>
    <property type="match status" value="1"/>
</dbReference>
<evidence type="ECO:0000256" key="6">
    <source>
        <dbReference type="RuleBase" id="RU362125"/>
    </source>
</evidence>
<comment type="similarity">
    <text evidence="2 6">Belongs to the acyl-CoA dehydrogenase family.</text>
</comment>
<dbReference type="Gene3D" id="1.10.540.10">
    <property type="entry name" value="Acyl-CoA dehydrogenase/oxidase, N-terminal domain"/>
    <property type="match status" value="1"/>
</dbReference>
<reference evidence="10 11" key="1">
    <citation type="submission" date="2023-09" db="EMBL/GenBank/DDBJ databases">
        <title>Xinfangfangia sedmenti sp. nov., isolated the sedment.</title>
        <authorList>
            <person name="Xu L."/>
        </authorList>
    </citation>
    <scope>NUCLEOTIDE SEQUENCE [LARGE SCALE GENOMIC DNA]</scope>
    <source>
        <strain evidence="10 11">LG-4</strain>
    </source>
</reference>
<dbReference type="Proteomes" id="UP001247754">
    <property type="component" value="Unassembled WGS sequence"/>
</dbReference>
<evidence type="ECO:0000259" key="7">
    <source>
        <dbReference type="Pfam" id="PF00441"/>
    </source>
</evidence>
<dbReference type="Gene3D" id="1.20.140.10">
    <property type="entry name" value="Butyryl-CoA Dehydrogenase, subunit A, domain 3"/>
    <property type="match status" value="1"/>
</dbReference>
<dbReference type="InterPro" id="IPR013786">
    <property type="entry name" value="AcylCoA_DH/ox_N"/>
</dbReference>
<dbReference type="RefSeq" id="WP_310456004.1">
    <property type="nucleotide sequence ID" value="NZ_JAVKPH010000003.1"/>
</dbReference>
<dbReference type="InterPro" id="IPR009075">
    <property type="entry name" value="AcylCo_DH/oxidase_C"/>
</dbReference>
<dbReference type="Pfam" id="PF02770">
    <property type="entry name" value="Acyl-CoA_dh_M"/>
    <property type="match status" value="1"/>
</dbReference>
<keyword evidence="11" id="KW-1185">Reference proteome</keyword>
<comment type="cofactor">
    <cofactor evidence="1 6">
        <name>FAD</name>
        <dbReference type="ChEBI" id="CHEBI:57692"/>
    </cofactor>
</comment>
<accession>A0ABU1F4G3</accession>
<evidence type="ECO:0000256" key="3">
    <source>
        <dbReference type="ARBA" id="ARBA00022630"/>
    </source>
</evidence>
<dbReference type="InterPro" id="IPR009100">
    <property type="entry name" value="AcylCoA_DH/oxidase_NM_dom_sf"/>
</dbReference>
<dbReference type="SUPFAM" id="SSF47203">
    <property type="entry name" value="Acyl-CoA dehydrogenase C-terminal domain-like"/>
    <property type="match status" value="1"/>
</dbReference>
<organism evidence="10 11">
    <name type="scientific">Ruixingdingia sedimenti</name>
    <dbReference type="NCBI Taxonomy" id="3073604"/>
    <lineage>
        <taxon>Bacteria</taxon>
        <taxon>Pseudomonadati</taxon>
        <taxon>Pseudomonadota</taxon>
        <taxon>Alphaproteobacteria</taxon>
        <taxon>Rhodobacterales</taxon>
        <taxon>Paracoccaceae</taxon>
        <taxon>Ruixingdingia</taxon>
    </lineage>
</organism>
<dbReference type="EMBL" id="JAVKPH010000003">
    <property type="protein sequence ID" value="MDR5651755.1"/>
    <property type="molecule type" value="Genomic_DNA"/>
</dbReference>
<dbReference type="InterPro" id="IPR052161">
    <property type="entry name" value="Mycobact_Acyl-CoA_DH"/>
</dbReference>
<evidence type="ECO:0000256" key="2">
    <source>
        <dbReference type="ARBA" id="ARBA00009347"/>
    </source>
</evidence>
<evidence type="ECO:0000313" key="10">
    <source>
        <dbReference type="EMBL" id="MDR5651755.1"/>
    </source>
</evidence>
<dbReference type="Pfam" id="PF02771">
    <property type="entry name" value="Acyl-CoA_dh_N"/>
    <property type="match status" value="1"/>
</dbReference>